<dbReference type="AlphaFoldDB" id="A0AA36BHF3"/>
<protein>
    <submittedName>
        <fullName evidence="1">Uncharacterized protein</fullName>
    </submittedName>
</protein>
<sequence length="78" mass="9173">MTRQFCLASSPLSLYPELRQPNQSKFDSPVAEDMADIHNQNTLRNLQKAYKKHVRKILRKDDFTEALDYIAQRNLSTY</sequence>
<reference evidence="1" key="1">
    <citation type="submission" date="2023-08" db="EMBL/GenBank/DDBJ databases">
        <authorList>
            <person name="Alioto T."/>
            <person name="Alioto T."/>
            <person name="Gomez Garrido J."/>
        </authorList>
    </citation>
    <scope>NUCLEOTIDE SEQUENCE</scope>
</reference>
<organism evidence="1 2">
    <name type="scientific">Octopus vulgaris</name>
    <name type="common">Common octopus</name>
    <dbReference type="NCBI Taxonomy" id="6645"/>
    <lineage>
        <taxon>Eukaryota</taxon>
        <taxon>Metazoa</taxon>
        <taxon>Spiralia</taxon>
        <taxon>Lophotrochozoa</taxon>
        <taxon>Mollusca</taxon>
        <taxon>Cephalopoda</taxon>
        <taxon>Coleoidea</taxon>
        <taxon>Octopodiformes</taxon>
        <taxon>Octopoda</taxon>
        <taxon>Incirrata</taxon>
        <taxon>Octopodidae</taxon>
        <taxon>Octopus</taxon>
    </lineage>
</organism>
<gene>
    <name evidence="1" type="ORF">OCTVUL_1B021783</name>
</gene>
<dbReference type="EMBL" id="OX597828">
    <property type="protein sequence ID" value="CAI9734128.1"/>
    <property type="molecule type" value="Genomic_DNA"/>
</dbReference>
<dbReference type="Proteomes" id="UP001162480">
    <property type="component" value="Chromosome 15"/>
</dbReference>
<keyword evidence="2" id="KW-1185">Reference proteome</keyword>
<evidence type="ECO:0000313" key="2">
    <source>
        <dbReference type="Proteomes" id="UP001162480"/>
    </source>
</evidence>
<proteinExistence type="predicted"/>
<accession>A0AA36BHF3</accession>
<name>A0AA36BHF3_OCTVU</name>
<evidence type="ECO:0000313" key="1">
    <source>
        <dbReference type="EMBL" id="CAI9734128.1"/>
    </source>
</evidence>